<dbReference type="Gene3D" id="4.10.240.10">
    <property type="entry name" value="Zn(2)-C6 fungal-type DNA-binding domain"/>
    <property type="match status" value="1"/>
</dbReference>
<dbReference type="SMART" id="SM00066">
    <property type="entry name" value="GAL4"/>
    <property type="match status" value="1"/>
</dbReference>
<keyword evidence="6" id="KW-1185">Reference proteome</keyword>
<feature type="region of interest" description="Disordered" evidence="3">
    <location>
        <begin position="77"/>
        <end position="151"/>
    </location>
</feature>
<keyword evidence="2" id="KW-0539">Nucleus</keyword>
<dbReference type="InterPro" id="IPR021858">
    <property type="entry name" value="Fun_TF"/>
</dbReference>
<protein>
    <recommendedName>
        <fullName evidence="4">Zn(2)-C6 fungal-type domain-containing protein</fullName>
    </recommendedName>
</protein>
<evidence type="ECO:0000259" key="4">
    <source>
        <dbReference type="PROSITE" id="PS50048"/>
    </source>
</evidence>
<accession>A0ABY6U9Z2</accession>
<dbReference type="PROSITE" id="PS00463">
    <property type="entry name" value="ZN2_CY6_FUNGAL_1"/>
    <property type="match status" value="1"/>
</dbReference>
<organism evidence="5 6">
    <name type="scientific">Bionectria ochroleuca</name>
    <name type="common">Gliocladium roseum</name>
    <dbReference type="NCBI Taxonomy" id="29856"/>
    <lineage>
        <taxon>Eukaryota</taxon>
        <taxon>Fungi</taxon>
        <taxon>Dikarya</taxon>
        <taxon>Ascomycota</taxon>
        <taxon>Pezizomycotina</taxon>
        <taxon>Sordariomycetes</taxon>
        <taxon>Hypocreomycetidae</taxon>
        <taxon>Hypocreales</taxon>
        <taxon>Bionectriaceae</taxon>
        <taxon>Clonostachys</taxon>
    </lineage>
</organism>
<dbReference type="PANTHER" id="PTHR37534">
    <property type="entry name" value="TRANSCRIPTIONAL ACTIVATOR PROTEIN UGA3"/>
    <property type="match status" value="1"/>
</dbReference>
<evidence type="ECO:0000313" key="6">
    <source>
        <dbReference type="Proteomes" id="UP000766486"/>
    </source>
</evidence>
<comment type="caution">
    <text evidence="5">The sequence shown here is derived from an EMBL/GenBank/DDBJ whole genome shotgun (WGS) entry which is preliminary data.</text>
</comment>
<dbReference type="PROSITE" id="PS50048">
    <property type="entry name" value="ZN2_CY6_FUNGAL_2"/>
    <property type="match status" value="1"/>
</dbReference>
<feature type="domain" description="Zn(2)-C6 fungal-type" evidence="4">
    <location>
        <begin position="32"/>
        <end position="60"/>
    </location>
</feature>
<dbReference type="Proteomes" id="UP000766486">
    <property type="component" value="Unassembled WGS sequence"/>
</dbReference>
<dbReference type="SUPFAM" id="SSF57701">
    <property type="entry name" value="Zn2/Cys6 DNA-binding domain"/>
    <property type="match status" value="1"/>
</dbReference>
<evidence type="ECO:0000256" key="1">
    <source>
        <dbReference type="ARBA" id="ARBA00004123"/>
    </source>
</evidence>
<feature type="compositionally biased region" description="Polar residues" evidence="3">
    <location>
        <begin position="201"/>
        <end position="229"/>
    </location>
</feature>
<feature type="compositionally biased region" description="Basic and acidic residues" evidence="3">
    <location>
        <begin position="134"/>
        <end position="150"/>
    </location>
</feature>
<feature type="region of interest" description="Disordered" evidence="3">
    <location>
        <begin position="1"/>
        <end position="24"/>
    </location>
</feature>
<name>A0ABY6U9Z2_BIOOC</name>
<sequence length="670" mass="75367">MDWPRPLENDESTQTPTTARPTRKRHKKVFSGCWTCRGKHIKCDEGKPTCKKCERSGITCEGYGVRLSWSSHRDLTNFQESPRRSSLRVSGRRETTRKSKTPSPRPINRAFVHNEDESAELSSTAGLPDEDDGRENTAENGLRAESRFRAGIDGPEVESAVYPAESPANSNQWDAVRGSLSAVWNRTSLHPNNAAAPHSPVFQTESPNQNVTSLPQNLSPRPNTESSIPYTDISWLPPPQQPGSCSSNSAVESPSSRAPAALESRKRHLDSLSDHASRSKLLEHWDLHVCDALNPISGASNPARTIFTPLALQGAREDATVSTGAVALFHLICSSSGFHLARAEGTSGTRNKYERLALEHQNLGITHLSRNIQSDDENQYIPVLASLIMCLLNEAITVYDPFWRLHIQGAVEWVNHVGREYWHHDETAATIYQMFIGMGILIQSQILPGDRSGYGWELCHAFETQPGPYCLDVIMGIPQPILEVIHLMNRIQQSSQKRRNSNQDQSSQQEIHPNYNLDSIEFELFLMVPKRPTSPHDISGHGLRIYHIGYAYYYATLLYLKRTMKSVPIQEVQLLVKQGLEHVEALGATNGPSSPNLWPIAIIAFEAYEPQLQQRMIRCLEELTKVSKLEVWEKFSTAVRGLWARRRSPGETNLSWHAYSPVFYHNYIFI</sequence>
<dbReference type="PANTHER" id="PTHR37534:SF7">
    <property type="entry name" value="TRANSCRIPTIONAL ACTIVATOR PROTEIN UGA3"/>
    <property type="match status" value="1"/>
</dbReference>
<comment type="subcellular location">
    <subcellularLocation>
        <location evidence="1">Nucleus</location>
    </subcellularLocation>
</comment>
<dbReference type="InterPro" id="IPR001138">
    <property type="entry name" value="Zn2Cys6_DnaBD"/>
</dbReference>
<reference evidence="5 6" key="1">
    <citation type="submission" date="2019-06" db="EMBL/GenBank/DDBJ databases">
        <authorList>
            <person name="Broberg M."/>
        </authorList>
    </citation>
    <scope>NUCLEOTIDE SEQUENCE [LARGE SCALE GENOMIC DNA]</scope>
</reference>
<feature type="compositionally biased region" description="Polar residues" evidence="3">
    <location>
        <begin position="242"/>
        <end position="256"/>
    </location>
</feature>
<evidence type="ECO:0000313" key="5">
    <source>
        <dbReference type="EMBL" id="VUC27961.1"/>
    </source>
</evidence>
<proteinExistence type="predicted"/>
<dbReference type="CDD" id="cd00067">
    <property type="entry name" value="GAL4"/>
    <property type="match status" value="1"/>
</dbReference>
<dbReference type="InterPro" id="IPR036864">
    <property type="entry name" value="Zn2-C6_fun-type_DNA-bd_sf"/>
</dbReference>
<dbReference type="EMBL" id="CABFNS010000778">
    <property type="protein sequence ID" value="VUC27961.1"/>
    <property type="molecule type" value="Genomic_DNA"/>
</dbReference>
<evidence type="ECO:0000256" key="3">
    <source>
        <dbReference type="SAM" id="MobiDB-lite"/>
    </source>
</evidence>
<feature type="region of interest" description="Disordered" evidence="3">
    <location>
        <begin position="191"/>
        <end position="271"/>
    </location>
</feature>
<dbReference type="Pfam" id="PF00172">
    <property type="entry name" value="Zn_clus"/>
    <property type="match status" value="1"/>
</dbReference>
<gene>
    <name evidence="5" type="ORF">CLO192961_LOCUS223453</name>
</gene>
<dbReference type="Pfam" id="PF11951">
    <property type="entry name" value="Fungal_trans_2"/>
    <property type="match status" value="1"/>
</dbReference>
<evidence type="ECO:0000256" key="2">
    <source>
        <dbReference type="ARBA" id="ARBA00023242"/>
    </source>
</evidence>